<keyword evidence="1" id="KW-1133">Transmembrane helix</keyword>
<feature type="transmembrane region" description="Helical" evidence="1">
    <location>
        <begin position="190"/>
        <end position="216"/>
    </location>
</feature>
<organism evidence="2 3">
    <name type="scientific">Candidatus Aeolococcus gillhamiae</name>
    <dbReference type="NCBI Taxonomy" id="3127015"/>
    <lineage>
        <taxon>Bacteria</taxon>
        <taxon>Bacillati</taxon>
        <taxon>Candidatus Dormiibacterota</taxon>
        <taxon>Candidatus Dormibacteria</taxon>
        <taxon>Candidatus Aeolococcales</taxon>
        <taxon>Candidatus Aeolococcaceae</taxon>
        <taxon>Candidatus Aeolococcus</taxon>
    </lineage>
</organism>
<evidence type="ECO:0000256" key="1">
    <source>
        <dbReference type="SAM" id="Phobius"/>
    </source>
</evidence>
<protein>
    <submittedName>
        <fullName evidence="2">Uncharacterized protein</fullName>
    </submittedName>
</protein>
<dbReference type="Proteomes" id="UP000248724">
    <property type="component" value="Unassembled WGS sequence"/>
</dbReference>
<dbReference type="EMBL" id="QHBU01000267">
    <property type="protein sequence ID" value="PZR78202.1"/>
    <property type="molecule type" value="Genomic_DNA"/>
</dbReference>
<dbReference type="PROSITE" id="PS51257">
    <property type="entry name" value="PROKAR_LIPOPROTEIN"/>
    <property type="match status" value="1"/>
</dbReference>
<name>A0A2W5YZ15_9BACT</name>
<accession>A0A2W5YZ15</accession>
<feature type="transmembrane region" description="Helical" evidence="1">
    <location>
        <begin position="108"/>
        <end position="128"/>
    </location>
</feature>
<sequence>MPDTVQKASRGASPVLLVLAALCFLLPFVGVSCNSSALQGLAGSLPGGSASNAQSAACLSAISSTDLYTYSGVNLATGSAPSTATLPQSCSTTAAGTQNSSDTPTVGVQPLLILVLALIVLGIAATVLRSPLRYATALAAALAAAILVVVSNSTAHNAVSEKITELANRSSGSSSLGLQGVGGVGSFFNIHAAIGFTLILIALLLAVVVNAAGLIAGSGLRMAHAPLTAVGPAHAAEQQPWPPPQPPAV</sequence>
<comment type="caution">
    <text evidence="2">The sequence shown here is derived from an EMBL/GenBank/DDBJ whole genome shotgun (WGS) entry which is preliminary data.</text>
</comment>
<feature type="transmembrane region" description="Helical" evidence="1">
    <location>
        <begin position="135"/>
        <end position="155"/>
    </location>
</feature>
<keyword evidence="1" id="KW-0812">Transmembrane</keyword>
<evidence type="ECO:0000313" key="2">
    <source>
        <dbReference type="EMBL" id="PZR78202.1"/>
    </source>
</evidence>
<evidence type="ECO:0000313" key="3">
    <source>
        <dbReference type="Proteomes" id="UP000248724"/>
    </source>
</evidence>
<gene>
    <name evidence="2" type="ORF">DLM65_13590</name>
</gene>
<keyword evidence="1" id="KW-0472">Membrane</keyword>
<dbReference type="AlphaFoldDB" id="A0A2W5YZ15"/>
<reference evidence="2 3" key="1">
    <citation type="journal article" date="2017" name="Nature">
        <title>Atmospheric trace gases support primary production in Antarctic desert surface soil.</title>
        <authorList>
            <person name="Ji M."/>
            <person name="Greening C."/>
            <person name="Vanwonterghem I."/>
            <person name="Carere C.R."/>
            <person name="Bay S.K."/>
            <person name="Steen J.A."/>
            <person name="Montgomery K."/>
            <person name="Lines T."/>
            <person name="Beardall J."/>
            <person name="van Dorst J."/>
            <person name="Snape I."/>
            <person name="Stott M.B."/>
            <person name="Hugenholtz P."/>
            <person name="Ferrari B.C."/>
        </authorList>
    </citation>
    <scope>NUCLEOTIDE SEQUENCE [LARGE SCALE GENOMIC DNA]</scope>
    <source>
        <strain evidence="2">RRmetagenome_bin12</strain>
    </source>
</reference>
<proteinExistence type="predicted"/>